<comment type="caution">
    <text evidence="2">The sequence shown here is derived from an EMBL/GenBank/DDBJ whole genome shotgun (WGS) entry which is preliminary data.</text>
</comment>
<organism evidence="2 3">
    <name type="scientific">Colletotrichum karsti</name>
    <dbReference type="NCBI Taxonomy" id="1095194"/>
    <lineage>
        <taxon>Eukaryota</taxon>
        <taxon>Fungi</taxon>
        <taxon>Dikarya</taxon>
        <taxon>Ascomycota</taxon>
        <taxon>Pezizomycotina</taxon>
        <taxon>Sordariomycetes</taxon>
        <taxon>Hypocreomycetidae</taxon>
        <taxon>Glomerellales</taxon>
        <taxon>Glomerellaceae</taxon>
        <taxon>Colletotrichum</taxon>
        <taxon>Colletotrichum boninense species complex</taxon>
    </lineage>
</organism>
<name>A0A9P6HTC7_9PEZI</name>
<evidence type="ECO:0000313" key="2">
    <source>
        <dbReference type="EMBL" id="KAF9869555.1"/>
    </source>
</evidence>
<gene>
    <name evidence="2" type="ORF">CkaCkLH20_12948</name>
</gene>
<feature type="region of interest" description="Disordered" evidence="1">
    <location>
        <begin position="204"/>
        <end position="233"/>
    </location>
</feature>
<protein>
    <submittedName>
        <fullName evidence="2">Uncharacterized protein</fullName>
    </submittedName>
</protein>
<dbReference type="RefSeq" id="XP_038739016.1">
    <property type="nucleotide sequence ID" value="XM_038895659.1"/>
</dbReference>
<reference evidence="2" key="1">
    <citation type="submission" date="2020-03" db="EMBL/GenBank/DDBJ databases">
        <authorList>
            <person name="He L."/>
        </authorList>
    </citation>
    <scope>NUCLEOTIDE SEQUENCE</scope>
    <source>
        <strain evidence="2">CkLH20</strain>
    </source>
</reference>
<feature type="compositionally biased region" description="Basic and acidic residues" evidence="1">
    <location>
        <begin position="250"/>
        <end position="260"/>
    </location>
</feature>
<dbReference type="AlphaFoldDB" id="A0A9P6HTC7"/>
<reference evidence="2" key="2">
    <citation type="submission" date="2020-11" db="EMBL/GenBank/DDBJ databases">
        <title>Whole genome sequencing of Colletotrichum sp.</title>
        <authorList>
            <person name="Li H."/>
        </authorList>
    </citation>
    <scope>NUCLEOTIDE SEQUENCE</scope>
    <source>
        <strain evidence="2">CkLH20</strain>
    </source>
</reference>
<dbReference type="GeneID" id="62168733"/>
<evidence type="ECO:0000256" key="1">
    <source>
        <dbReference type="SAM" id="MobiDB-lite"/>
    </source>
</evidence>
<proteinExistence type="predicted"/>
<dbReference type="Proteomes" id="UP000781932">
    <property type="component" value="Unassembled WGS sequence"/>
</dbReference>
<feature type="region of interest" description="Disordered" evidence="1">
    <location>
        <begin position="1"/>
        <end position="164"/>
    </location>
</feature>
<accession>A0A9P6HTC7</accession>
<keyword evidence="3" id="KW-1185">Reference proteome</keyword>
<feature type="compositionally biased region" description="Polar residues" evidence="1">
    <location>
        <begin position="204"/>
        <end position="213"/>
    </location>
</feature>
<dbReference type="OrthoDB" id="3515338at2759"/>
<dbReference type="EMBL" id="JAATWM020000068">
    <property type="protein sequence ID" value="KAF9869555.1"/>
    <property type="molecule type" value="Genomic_DNA"/>
</dbReference>
<feature type="compositionally biased region" description="Polar residues" evidence="1">
    <location>
        <begin position="139"/>
        <end position="164"/>
    </location>
</feature>
<feature type="compositionally biased region" description="Low complexity" evidence="1">
    <location>
        <begin position="285"/>
        <end position="296"/>
    </location>
</feature>
<feature type="compositionally biased region" description="Pro residues" evidence="1">
    <location>
        <begin position="1"/>
        <end position="13"/>
    </location>
</feature>
<feature type="region of interest" description="Disordered" evidence="1">
    <location>
        <begin position="250"/>
        <end position="310"/>
    </location>
</feature>
<evidence type="ECO:0000313" key="3">
    <source>
        <dbReference type="Proteomes" id="UP000781932"/>
    </source>
</evidence>
<sequence length="579" mass="61308">MPPSTTTQPPPVVNHPVTAPIQQPPEPAKQPALTTNPERRGSTGMVDPSSTAHEMDVDPTRGCSVPIPERSHYPDSFWTAPATGPQSSPPVSPKTMPEHVLPSMLRLGEEPGSAPGPVNGLTSGSGAATSDVGFAGSAYPNNDPNNVSQPTRAEGTPPQTNADNQMQTETAKDTHTVDILPEPAGGTNVGHAGLESLATATVDTANSQQQQGTAEAMPSGPAGFNYTQPCAPAEPKQTLTVPVLDYQRSHSPERVPDAHRQSHTHHPLPHASPVSSLAHIPLHPSAHTSSHGTSSAQADSCGNRAGGGTKGPCRQCMEARMRQQAANQAASMNAAAGLPASGKGPVTNPTSVPSTAIQQPWTHMLGINPYHNMMAGAMYGPMLQQPMMTPNGHFTLPQQHAHIPHGLSSAQQTGGHMLSMSHPPSMPPTQSFIPAQMNPKPAKPPTNHTQATRAQEAQLTTKHIIVDIADTCLNMFPFEDVAKRHNQPEQKVRDIFSAVIQVPLLRCNTDKRRAGKLGTARVKEFNQAKKDAQAQASANQLKQDSVNQGPYPPSAWEMAQFMGPGDVRLGTLSQFSGPW</sequence>